<evidence type="ECO:0000313" key="2">
    <source>
        <dbReference type="Proteomes" id="UP000199053"/>
    </source>
</evidence>
<dbReference type="AlphaFoldDB" id="A0A1G9H2A7"/>
<reference evidence="2" key="1">
    <citation type="submission" date="2016-10" db="EMBL/GenBank/DDBJ databases">
        <authorList>
            <person name="Varghese N."/>
            <person name="Submissions S."/>
        </authorList>
    </citation>
    <scope>NUCLEOTIDE SEQUENCE [LARGE SCALE GENOMIC DNA]</scope>
    <source>
        <strain evidence="2">DSM 16995</strain>
    </source>
</reference>
<dbReference type="EMBL" id="FNGA01000003">
    <property type="protein sequence ID" value="SDL07057.1"/>
    <property type="molecule type" value="Genomic_DNA"/>
</dbReference>
<gene>
    <name evidence="1" type="ORF">SAMN05660337_1977</name>
</gene>
<sequence>MIVSALLADTASWLGGSFEGNRCDCCGRVDRLEYFRMETRYGGKIVFREARLCSECMKKAEATVYETLSEKSVH</sequence>
<evidence type="ECO:0000313" key="1">
    <source>
        <dbReference type="EMBL" id="SDL07057.1"/>
    </source>
</evidence>
<name>A0A1G9H2A7_9BACT</name>
<organism evidence="1 2">
    <name type="scientific">Maridesulfovibrio ferrireducens</name>
    <dbReference type="NCBI Taxonomy" id="246191"/>
    <lineage>
        <taxon>Bacteria</taxon>
        <taxon>Pseudomonadati</taxon>
        <taxon>Thermodesulfobacteriota</taxon>
        <taxon>Desulfovibrionia</taxon>
        <taxon>Desulfovibrionales</taxon>
        <taxon>Desulfovibrionaceae</taxon>
        <taxon>Maridesulfovibrio</taxon>
    </lineage>
</organism>
<dbReference type="OrthoDB" id="5459497at2"/>
<protein>
    <submittedName>
        <fullName evidence="1">Uncharacterized protein</fullName>
    </submittedName>
</protein>
<accession>A0A1G9H2A7</accession>
<dbReference type="RefSeq" id="WP_092160638.1">
    <property type="nucleotide sequence ID" value="NZ_FNGA01000003.1"/>
</dbReference>
<proteinExistence type="predicted"/>
<dbReference type="STRING" id="246191.SAMN05660337_1977"/>
<keyword evidence="2" id="KW-1185">Reference proteome</keyword>
<dbReference type="Proteomes" id="UP000199053">
    <property type="component" value="Unassembled WGS sequence"/>
</dbReference>